<dbReference type="InterPro" id="IPR051122">
    <property type="entry name" value="SDR_DHRS6-like"/>
</dbReference>
<name>A0A8S9A2I8_SORMA</name>
<keyword evidence="3" id="KW-0560">Oxidoreductase</keyword>
<dbReference type="SUPFAM" id="SSF51735">
    <property type="entry name" value="NAD(P)-binding Rossmann-fold domains"/>
    <property type="match status" value="1"/>
</dbReference>
<comment type="similarity">
    <text evidence="1">Belongs to the short-chain dehydrogenases/reductases (SDR) family.</text>
</comment>
<evidence type="ECO:0000313" key="4">
    <source>
        <dbReference type="EMBL" id="KAA8636159.1"/>
    </source>
</evidence>
<protein>
    <submittedName>
        <fullName evidence="4">Uncharacterized protein</fullName>
    </submittedName>
</protein>
<accession>A0A8S9A2I8</accession>
<sequence>MAASNTSSGFKYASKLSNQRVLILGGTSGIGFAVAEASLEAGLLVTISSSSSSKLSAALDRLRSSPAYVPSNLFAATATTSSSSSSQPSLASGGIPRLTGFTCDLSDPSTVEQSLKHLLDQSTLDGWHKFDHVVFTAGDALSLNPISQITPAGFEKAASVRFTAPLILAKLLALEDKYFSHSVFSSITFTGGTNTEKPSPGWSVVAAVGGALEGLVRGLAVDLKPTRVNLVSPGAVQTELFESFKEKGEQSLERVLEGFKKRTLTGTVGRPEDVAEAYLYFMRDRFVTGRVLGTDGGRVLV</sequence>
<dbReference type="InterPro" id="IPR057571">
    <property type="entry name" value="SDR_PhqE-like"/>
</dbReference>
<dbReference type="InterPro" id="IPR036291">
    <property type="entry name" value="NAD(P)-bd_dom_sf"/>
</dbReference>
<dbReference type="EMBL" id="NMPR01000006">
    <property type="protein sequence ID" value="KAA8636159.1"/>
    <property type="molecule type" value="Genomic_DNA"/>
</dbReference>
<dbReference type="Gene3D" id="3.40.50.720">
    <property type="entry name" value="NAD(P)-binding Rossmann-like Domain"/>
    <property type="match status" value="1"/>
</dbReference>
<evidence type="ECO:0000313" key="5">
    <source>
        <dbReference type="Proteomes" id="UP000433876"/>
    </source>
</evidence>
<organism evidence="4 5">
    <name type="scientific">Sordaria macrospora</name>
    <dbReference type="NCBI Taxonomy" id="5147"/>
    <lineage>
        <taxon>Eukaryota</taxon>
        <taxon>Fungi</taxon>
        <taxon>Dikarya</taxon>
        <taxon>Ascomycota</taxon>
        <taxon>Pezizomycotina</taxon>
        <taxon>Sordariomycetes</taxon>
        <taxon>Sordariomycetidae</taxon>
        <taxon>Sordariales</taxon>
        <taxon>Sordariaceae</taxon>
        <taxon>Sordaria</taxon>
    </lineage>
</organism>
<dbReference type="PANTHER" id="PTHR43477">
    <property type="entry name" value="DIHYDROANTICAPSIN 7-DEHYDROGENASE"/>
    <property type="match status" value="1"/>
</dbReference>
<dbReference type="GO" id="GO:0016491">
    <property type="term" value="F:oxidoreductase activity"/>
    <property type="evidence" value="ECO:0007669"/>
    <property type="project" value="UniProtKB-KW"/>
</dbReference>
<dbReference type="Proteomes" id="UP000433876">
    <property type="component" value="Unassembled WGS sequence"/>
</dbReference>
<dbReference type="CDD" id="cd05233">
    <property type="entry name" value="SDR_c"/>
    <property type="match status" value="1"/>
</dbReference>
<dbReference type="AlphaFoldDB" id="A0A8S9A2I8"/>
<evidence type="ECO:0000256" key="1">
    <source>
        <dbReference type="ARBA" id="ARBA00006484"/>
    </source>
</evidence>
<proteinExistence type="inferred from homology"/>
<dbReference type="OMA" id="YPHIASS"/>
<dbReference type="VEuPathDB" id="FungiDB:SMAC_03553"/>
<reference evidence="4 5" key="1">
    <citation type="submission" date="2017-07" db="EMBL/GenBank/DDBJ databases">
        <title>Genome sequence of the Sordaria macrospora wild type strain R19027.</title>
        <authorList>
            <person name="Nowrousian M."/>
            <person name="Teichert I."/>
            <person name="Kueck U."/>
        </authorList>
    </citation>
    <scope>NUCLEOTIDE SEQUENCE [LARGE SCALE GENOMIC DNA]</scope>
    <source>
        <strain evidence="4 5">R19027</strain>
        <tissue evidence="4">Mycelium</tissue>
    </source>
</reference>
<keyword evidence="2" id="KW-0521">NADP</keyword>
<evidence type="ECO:0000256" key="3">
    <source>
        <dbReference type="ARBA" id="ARBA00023002"/>
    </source>
</evidence>
<dbReference type="PRINTS" id="PR00081">
    <property type="entry name" value="GDHRDH"/>
</dbReference>
<comment type="caution">
    <text evidence="4">The sequence shown here is derived from an EMBL/GenBank/DDBJ whole genome shotgun (WGS) entry which is preliminary data.</text>
</comment>
<dbReference type="PANTHER" id="PTHR43477:SF1">
    <property type="entry name" value="DIHYDROANTICAPSIN 7-DEHYDROGENASE"/>
    <property type="match status" value="1"/>
</dbReference>
<gene>
    <name evidence="4" type="ORF">SMACR_03553</name>
</gene>
<dbReference type="InterPro" id="IPR002347">
    <property type="entry name" value="SDR_fam"/>
</dbReference>
<dbReference type="Pfam" id="PF23441">
    <property type="entry name" value="SDR"/>
    <property type="match status" value="1"/>
</dbReference>
<evidence type="ECO:0000256" key="2">
    <source>
        <dbReference type="ARBA" id="ARBA00022857"/>
    </source>
</evidence>